<dbReference type="OrthoDB" id="6624490at2"/>
<dbReference type="Proteomes" id="UP000595663">
    <property type="component" value="Chromosome"/>
</dbReference>
<dbReference type="Gene3D" id="1.10.10.10">
    <property type="entry name" value="Winged helix-like DNA-binding domain superfamily/Winged helix DNA-binding domain"/>
    <property type="match status" value="1"/>
</dbReference>
<keyword evidence="4" id="KW-0804">Transcription</keyword>
<name>A0A7R6SS02_9GAMM</name>
<dbReference type="CDD" id="cd05466">
    <property type="entry name" value="PBP2_LTTR_substrate"/>
    <property type="match status" value="1"/>
</dbReference>
<dbReference type="InterPro" id="IPR000847">
    <property type="entry name" value="LysR_HTH_N"/>
</dbReference>
<dbReference type="FunFam" id="1.10.10.10:FF:000001">
    <property type="entry name" value="LysR family transcriptional regulator"/>
    <property type="match status" value="1"/>
</dbReference>
<keyword evidence="2" id="KW-0805">Transcription regulation</keyword>
<evidence type="ECO:0000256" key="2">
    <source>
        <dbReference type="ARBA" id="ARBA00023015"/>
    </source>
</evidence>
<evidence type="ECO:0000256" key="3">
    <source>
        <dbReference type="ARBA" id="ARBA00023125"/>
    </source>
</evidence>
<dbReference type="PANTHER" id="PTHR30346:SF28">
    <property type="entry name" value="HTH-TYPE TRANSCRIPTIONAL REGULATOR CYNR"/>
    <property type="match status" value="1"/>
</dbReference>
<dbReference type="AlphaFoldDB" id="A0A7R6SS02"/>
<dbReference type="SUPFAM" id="SSF46785">
    <property type="entry name" value="Winged helix' DNA-binding domain"/>
    <property type="match status" value="1"/>
</dbReference>
<dbReference type="GO" id="GO:0032993">
    <property type="term" value="C:protein-DNA complex"/>
    <property type="evidence" value="ECO:0007669"/>
    <property type="project" value="TreeGrafter"/>
</dbReference>
<dbReference type="GO" id="GO:0003677">
    <property type="term" value="F:DNA binding"/>
    <property type="evidence" value="ECO:0007669"/>
    <property type="project" value="UniProtKB-KW"/>
</dbReference>
<evidence type="ECO:0000313" key="7">
    <source>
        <dbReference type="Proteomes" id="UP000595663"/>
    </source>
</evidence>
<dbReference type="PROSITE" id="PS50931">
    <property type="entry name" value="HTH_LYSR"/>
    <property type="match status" value="1"/>
</dbReference>
<accession>A0A7R6SS02</accession>
<evidence type="ECO:0000259" key="5">
    <source>
        <dbReference type="PROSITE" id="PS50931"/>
    </source>
</evidence>
<dbReference type="PRINTS" id="PR00039">
    <property type="entry name" value="HTHLYSR"/>
</dbReference>
<evidence type="ECO:0000256" key="4">
    <source>
        <dbReference type="ARBA" id="ARBA00023163"/>
    </source>
</evidence>
<dbReference type="SUPFAM" id="SSF53850">
    <property type="entry name" value="Periplasmic binding protein-like II"/>
    <property type="match status" value="1"/>
</dbReference>
<keyword evidence="3" id="KW-0238">DNA-binding</keyword>
<dbReference type="InterPro" id="IPR036388">
    <property type="entry name" value="WH-like_DNA-bd_sf"/>
</dbReference>
<comment type="similarity">
    <text evidence="1">Belongs to the LysR transcriptional regulatory family.</text>
</comment>
<dbReference type="GO" id="GO:0003700">
    <property type="term" value="F:DNA-binding transcription factor activity"/>
    <property type="evidence" value="ECO:0007669"/>
    <property type="project" value="InterPro"/>
</dbReference>
<dbReference type="PANTHER" id="PTHR30346">
    <property type="entry name" value="TRANSCRIPTIONAL DUAL REGULATOR HCAR-RELATED"/>
    <property type="match status" value="1"/>
</dbReference>
<gene>
    <name evidence="6" type="ORF">AMJAP_1204</name>
</gene>
<proteinExistence type="inferred from homology"/>
<keyword evidence="7" id="KW-1185">Reference proteome</keyword>
<protein>
    <submittedName>
        <fullName evidence="6">LysR family transcriptional regulator</fullName>
    </submittedName>
</protein>
<feature type="domain" description="HTH lysR-type" evidence="5">
    <location>
        <begin position="1"/>
        <end position="58"/>
    </location>
</feature>
<dbReference type="RefSeq" id="WP_019621397.1">
    <property type="nucleotide sequence ID" value="NZ_AP014545.1"/>
</dbReference>
<sequence>MELQQLRLFLAAAESESFTRGAERSFVSQPALSASISKLETEVGVKLFTRNKRNVVLTPAGRKLLQRAKLIVGECARAKDELKQHEVQRRLRLGVINTLSITAVARLIEQYRRENPDLKLDVFDSSAADMLKLERDNRIDLALTTVQEGPPLNRRFQCAKPLFSEPYLVAMSRSHHFSKSKVINIKDLNDELFIGRSHCEHRVLIQNLMKQHNVKLNMAYVTNQDDRALALVEANIGLTIVPAHYASSRIITTPMAEDRYQRSIGFEWGENENMNEITQFVDFASTASWAYSES</sequence>
<organism evidence="6 7">
    <name type="scientific">Amphritea japonica ATCC BAA-1530</name>
    <dbReference type="NCBI Taxonomy" id="1278309"/>
    <lineage>
        <taxon>Bacteria</taxon>
        <taxon>Pseudomonadati</taxon>
        <taxon>Pseudomonadota</taxon>
        <taxon>Gammaproteobacteria</taxon>
        <taxon>Oceanospirillales</taxon>
        <taxon>Oceanospirillaceae</taxon>
        <taxon>Amphritea</taxon>
    </lineage>
</organism>
<dbReference type="Pfam" id="PF00126">
    <property type="entry name" value="HTH_1"/>
    <property type="match status" value="1"/>
</dbReference>
<dbReference type="EMBL" id="AP014545">
    <property type="protein sequence ID" value="BBB25799.1"/>
    <property type="molecule type" value="Genomic_DNA"/>
</dbReference>
<evidence type="ECO:0000313" key="6">
    <source>
        <dbReference type="EMBL" id="BBB25799.1"/>
    </source>
</evidence>
<dbReference type="InterPro" id="IPR005119">
    <property type="entry name" value="LysR_subst-bd"/>
</dbReference>
<dbReference type="KEGG" id="ajp:AMJAP_1204"/>
<dbReference type="InterPro" id="IPR036390">
    <property type="entry name" value="WH_DNA-bd_sf"/>
</dbReference>
<dbReference type="Gene3D" id="3.40.190.290">
    <property type="match status" value="1"/>
</dbReference>
<reference evidence="6 7" key="1">
    <citation type="journal article" date="2008" name="Int. J. Syst. Evol. Microbiol.">
        <title>Amphritea japonica sp. nov. and Amphritea balenae sp. nov., isolated from the sediment adjacent to sperm whale carcasses off Kagoshima, Japan.</title>
        <authorList>
            <person name="Miyazaki M."/>
            <person name="Nogi Y."/>
            <person name="Fujiwara Y."/>
            <person name="Kawato M."/>
            <person name="Nagahama T."/>
            <person name="Kubokawa K."/>
            <person name="Horikoshi K."/>
        </authorList>
    </citation>
    <scope>NUCLEOTIDE SEQUENCE [LARGE SCALE GENOMIC DNA]</scope>
    <source>
        <strain evidence="6 7">ATCC BAA-1530</strain>
    </source>
</reference>
<dbReference type="Pfam" id="PF03466">
    <property type="entry name" value="LysR_substrate"/>
    <property type="match status" value="1"/>
</dbReference>
<evidence type="ECO:0000256" key="1">
    <source>
        <dbReference type="ARBA" id="ARBA00009437"/>
    </source>
</evidence>